<organism evidence="1 2">
    <name type="scientific">Anaeromicropila populeti</name>
    <dbReference type="NCBI Taxonomy" id="37658"/>
    <lineage>
        <taxon>Bacteria</taxon>
        <taxon>Bacillati</taxon>
        <taxon>Bacillota</taxon>
        <taxon>Clostridia</taxon>
        <taxon>Lachnospirales</taxon>
        <taxon>Lachnospiraceae</taxon>
        <taxon>Anaeromicropila</taxon>
    </lineage>
</organism>
<dbReference type="AlphaFoldDB" id="A0A1I6HTP4"/>
<reference evidence="1 2" key="1">
    <citation type="submission" date="2016-10" db="EMBL/GenBank/DDBJ databases">
        <authorList>
            <person name="de Groot N.N."/>
        </authorList>
    </citation>
    <scope>NUCLEOTIDE SEQUENCE [LARGE SCALE GENOMIC DNA]</scope>
    <source>
        <strain evidence="1 2">743A</strain>
    </source>
</reference>
<dbReference type="RefSeq" id="WP_177214466.1">
    <property type="nucleotide sequence ID" value="NZ_FOYZ01000001.1"/>
</dbReference>
<evidence type="ECO:0000313" key="2">
    <source>
        <dbReference type="Proteomes" id="UP000199659"/>
    </source>
</evidence>
<dbReference type="STRING" id="37658.SAMN05661086_00283"/>
<proteinExistence type="predicted"/>
<evidence type="ECO:0000313" key="1">
    <source>
        <dbReference type="EMBL" id="SFR57831.1"/>
    </source>
</evidence>
<gene>
    <name evidence="1" type="ORF">SAMN05661086_00283</name>
</gene>
<protein>
    <submittedName>
        <fullName evidence="1">Uncharacterized protein</fullName>
    </submittedName>
</protein>
<keyword evidence="2" id="KW-1185">Reference proteome</keyword>
<dbReference type="EMBL" id="FOYZ01000001">
    <property type="protein sequence ID" value="SFR57831.1"/>
    <property type="molecule type" value="Genomic_DNA"/>
</dbReference>
<sequence length="64" mass="7208">MQNSNIIEYVKDTVYSYINSGGNNIPMDNKYLIATVAGEGYWGEYNGKKSGSKCNRESDCNRVF</sequence>
<dbReference type="Proteomes" id="UP000199659">
    <property type="component" value="Unassembled WGS sequence"/>
</dbReference>
<name>A0A1I6HTP4_9FIRM</name>
<accession>A0A1I6HTP4</accession>